<reference evidence="6" key="1">
    <citation type="submission" date="2022-07" db="EMBL/GenBank/DDBJ databases">
        <authorList>
            <person name="Trinca V."/>
            <person name="Uliana J.V.C."/>
            <person name="Torres T.T."/>
            <person name="Ward R.J."/>
            <person name="Monesi N."/>
        </authorList>
    </citation>
    <scope>NUCLEOTIDE SEQUENCE</scope>
    <source>
        <strain evidence="6">HSMRA1968</strain>
        <tissue evidence="6">Whole embryos</tissue>
    </source>
</reference>
<dbReference type="EMBL" id="WJQU01000004">
    <property type="protein sequence ID" value="KAJ6635041.1"/>
    <property type="molecule type" value="Genomic_DNA"/>
</dbReference>
<dbReference type="Gene3D" id="3.30.43.10">
    <property type="entry name" value="Uridine Diphospho-n-acetylenolpyruvylglucosamine Reductase, domain 2"/>
    <property type="match status" value="1"/>
</dbReference>
<dbReference type="PROSITE" id="PS51387">
    <property type="entry name" value="FAD_PCMH"/>
    <property type="match status" value="1"/>
</dbReference>
<organism evidence="6 7">
    <name type="scientific">Pseudolycoriella hygida</name>
    <dbReference type="NCBI Taxonomy" id="35572"/>
    <lineage>
        <taxon>Eukaryota</taxon>
        <taxon>Metazoa</taxon>
        <taxon>Ecdysozoa</taxon>
        <taxon>Arthropoda</taxon>
        <taxon>Hexapoda</taxon>
        <taxon>Insecta</taxon>
        <taxon>Pterygota</taxon>
        <taxon>Neoptera</taxon>
        <taxon>Endopterygota</taxon>
        <taxon>Diptera</taxon>
        <taxon>Nematocera</taxon>
        <taxon>Sciaroidea</taxon>
        <taxon>Sciaridae</taxon>
        <taxon>Pseudolycoriella</taxon>
    </lineage>
</organism>
<sequence length="608" mass="67984">MLHLLTALQKVMDCKMNFYVSLTRVALILVPLLIVGRTQKLTKDYSSFHRYPLCQASDDIRYPTTVSEIVSIVNEAIHRGVTVKAFGERHSTTDIICTEGIPVDMTKFQSFKMNFDTTATFGAGVTIYEASVFLQQNGRAFRVMPTFGNITLGGAVGTCAHGSSIKYPSSLSAQVARMTIVNGLGNIQNISDPEDLKSFATHLGLLAVVVDLTMYTVPMYKIKSHNYIVSDEVLTNGKAIDWARDSDDISLVWFPKFNVAIVHNHTFVPTKTPGNALGNVVPTSSLKESIFSTLYKELAFDLSTSECQEASTLGMKMLHILELSLIRLTVNQSPCNKSNELLNVAVGYPHEMISSICSKESQSEEICSWLHPEPYSKKTLNVEFSCELTDLPVVIATMKDILNNSPSAFPVYGILIRFSGKNDIYMSTSYGMDTVHIEWFLWKRTDQYKEPSGNLAGYQTIQQALAKQFRGRSHWGKSGLIYHSSSMLDLKLNPLARSKFMDAMKKFDPNGIFMNNFGRRLTHMDTKIDMDPLTTRCALLDNCFCSKNADCGDAQICTTINGYKYKACKTKNIVSTDKFDENEFSPNFNVKDWFIEKIPVLISSLKCP</sequence>
<dbReference type="InterPro" id="IPR007173">
    <property type="entry name" value="ALO_C"/>
</dbReference>
<protein>
    <submittedName>
        <fullName evidence="6">L-gulonolactone oxidase 2</fullName>
    </submittedName>
</protein>
<evidence type="ECO:0000256" key="3">
    <source>
        <dbReference type="ARBA" id="ARBA00023002"/>
    </source>
</evidence>
<dbReference type="PANTHER" id="PTHR43762">
    <property type="entry name" value="L-GULONOLACTONE OXIDASE"/>
    <property type="match status" value="1"/>
</dbReference>
<comment type="subcellular location">
    <subcellularLocation>
        <location evidence="1">Peroxisome</location>
    </subcellularLocation>
</comment>
<dbReference type="GO" id="GO:0003885">
    <property type="term" value="F:D-arabinono-1,4-lactone oxidase activity"/>
    <property type="evidence" value="ECO:0007669"/>
    <property type="project" value="InterPro"/>
</dbReference>
<dbReference type="Proteomes" id="UP001151699">
    <property type="component" value="Chromosome C"/>
</dbReference>
<dbReference type="PANTHER" id="PTHR43762:SF1">
    <property type="entry name" value="D-ARABINONO-1,4-LACTONE OXIDASE"/>
    <property type="match status" value="1"/>
</dbReference>
<gene>
    <name evidence="6" type="primary">GULLO2_1</name>
    <name evidence="6" type="ORF">Bhyg_13623</name>
</gene>
<keyword evidence="3" id="KW-0560">Oxidoreductase</keyword>
<evidence type="ECO:0000313" key="6">
    <source>
        <dbReference type="EMBL" id="KAJ6635041.1"/>
    </source>
</evidence>
<dbReference type="GO" id="GO:0005777">
    <property type="term" value="C:peroxisome"/>
    <property type="evidence" value="ECO:0007669"/>
    <property type="project" value="UniProtKB-SubCell"/>
</dbReference>
<keyword evidence="7" id="KW-1185">Reference proteome</keyword>
<dbReference type="Gene3D" id="3.30.465.10">
    <property type="match status" value="1"/>
</dbReference>
<dbReference type="InterPro" id="IPR016167">
    <property type="entry name" value="FAD-bd_PCMH_sub1"/>
</dbReference>
<evidence type="ECO:0000256" key="4">
    <source>
        <dbReference type="ARBA" id="ARBA00023140"/>
    </source>
</evidence>
<name>A0A9Q0MNR5_9DIPT</name>
<accession>A0A9Q0MNR5</accession>
<evidence type="ECO:0000313" key="7">
    <source>
        <dbReference type="Proteomes" id="UP001151699"/>
    </source>
</evidence>
<evidence type="ECO:0000256" key="2">
    <source>
        <dbReference type="ARBA" id="ARBA00011738"/>
    </source>
</evidence>
<comment type="caution">
    <text evidence="6">The sequence shown here is derived from an EMBL/GenBank/DDBJ whole genome shotgun (WGS) entry which is preliminary data.</text>
</comment>
<evidence type="ECO:0000256" key="1">
    <source>
        <dbReference type="ARBA" id="ARBA00004275"/>
    </source>
</evidence>
<dbReference type="Gene3D" id="3.30.70.2520">
    <property type="match status" value="1"/>
</dbReference>
<dbReference type="InterPro" id="IPR036318">
    <property type="entry name" value="FAD-bd_PCMH-like_sf"/>
</dbReference>
<dbReference type="GO" id="GO:0071949">
    <property type="term" value="F:FAD binding"/>
    <property type="evidence" value="ECO:0007669"/>
    <property type="project" value="InterPro"/>
</dbReference>
<comment type="subunit">
    <text evidence="2">Homodimer.</text>
</comment>
<dbReference type="InterPro" id="IPR016166">
    <property type="entry name" value="FAD-bd_PCMH"/>
</dbReference>
<feature type="domain" description="FAD-binding PCMH-type" evidence="5">
    <location>
        <begin position="48"/>
        <end position="219"/>
    </location>
</feature>
<dbReference type="OrthoDB" id="371463at2759"/>
<dbReference type="SUPFAM" id="SSF56176">
    <property type="entry name" value="FAD-binding/transporter-associated domain-like"/>
    <property type="match status" value="1"/>
</dbReference>
<proteinExistence type="predicted"/>
<dbReference type="InterPro" id="IPR016169">
    <property type="entry name" value="FAD-bd_PCMH_sub2"/>
</dbReference>
<evidence type="ECO:0000259" key="5">
    <source>
        <dbReference type="PROSITE" id="PS51387"/>
    </source>
</evidence>
<dbReference type="InterPro" id="IPR006094">
    <property type="entry name" value="Oxid_FAD_bind_N"/>
</dbReference>
<dbReference type="Pfam" id="PF04030">
    <property type="entry name" value="ALO"/>
    <property type="match status" value="1"/>
</dbReference>
<dbReference type="GO" id="GO:0016020">
    <property type="term" value="C:membrane"/>
    <property type="evidence" value="ECO:0007669"/>
    <property type="project" value="InterPro"/>
</dbReference>
<keyword evidence="4" id="KW-0576">Peroxisome</keyword>
<dbReference type="InterPro" id="IPR010031">
    <property type="entry name" value="FAD_lactone_oxidase-like"/>
</dbReference>
<dbReference type="Pfam" id="PF01565">
    <property type="entry name" value="FAD_binding_4"/>
    <property type="match status" value="1"/>
</dbReference>
<dbReference type="AlphaFoldDB" id="A0A9Q0MNR5"/>